<feature type="transmembrane region" description="Helical" evidence="6">
    <location>
        <begin position="101"/>
        <end position="123"/>
    </location>
</feature>
<evidence type="ECO:0000256" key="2">
    <source>
        <dbReference type="ARBA" id="ARBA00022692"/>
    </source>
</evidence>
<keyword evidence="3 6" id="KW-1133">Transmembrane helix</keyword>
<proteinExistence type="inferred from homology"/>
<dbReference type="InterPro" id="IPR052337">
    <property type="entry name" value="SAT4-like"/>
</dbReference>
<comment type="subcellular location">
    <subcellularLocation>
        <location evidence="1">Membrane</location>
        <topology evidence="1">Multi-pass membrane protein</topology>
    </subcellularLocation>
</comment>
<name>A0A8H5AAQ8_FUSOX</name>
<evidence type="ECO:0000313" key="10">
    <source>
        <dbReference type="Proteomes" id="UP000558688"/>
    </source>
</evidence>
<dbReference type="Proteomes" id="UP000558688">
    <property type="component" value="Unassembled WGS sequence"/>
</dbReference>
<evidence type="ECO:0008006" key="11">
    <source>
        <dbReference type="Google" id="ProtNLM"/>
    </source>
</evidence>
<keyword evidence="2 6" id="KW-0812">Transmembrane</keyword>
<gene>
    <name evidence="9" type="ORF">FOXYS1_7397</name>
</gene>
<comment type="caution">
    <text evidence="9">The sequence shown here is derived from an EMBL/GenBank/DDBJ whole genome shotgun (WGS) entry which is preliminary data.</text>
</comment>
<evidence type="ECO:0000259" key="8">
    <source>
        <dbReference type="Pfam" id="PF20684"/>
    </source>
</evidence>
<dbReference type="EMBL" id="JAAFOW010001180">
    <property type="protein sequence ID" value="KAF5261898.1"/>
    <property type="molecule type" value="Genomic_DNA"/>
</dbReference>
<dbReference type="Pfam" id="PF14033">
    <property type="entry name" value="DUF4246"/>
    <property type="match status" value="1"/>
</dbReference>
<sequence length="430" mass="48084">MESYYGGMGPMLNAVLWVQVVIFAIFVGLRLYTRSQILHSVGADDYLVVVALVFQIIYSAFVTAGTKYGLGRKFADIGNPDAYFRAVELEIYSQVAGLMKAFIWAFLAGTVFITLFSSIVVVVQCDPVQRTWDRRVPGTCWIDFSKVGLTVGSWFVVVDFCFAILPWFVIWELNMKRKEKITVACGLSLGIFAGICGIVRTVALNGLNASEYIYDTVDMLIWSATESTVTIMCSSIPVLRPLYVRFRYGSQGDSSGAASSYKLPMYGNYSGRKYGNSSMPGTEAISGSGPSNRTVIAYNANASDESILRDTKTQNDISGIRRTDEVLEELRHEADIFEQAGLIPVMDLCITALKFDKLLTDELVAEIKSAVAPFENVPEEQKNWHPGTHHQMLDLVHREGIRDEVMEERDARVKEFDSELISVEYRFCEH</sequence>
<dbReference type="PANTHER" id="PTHR33048">
    <property type="entry name" value="PTH11-LIKE INTEGRAL MEMBRANE PROTEIN (AFU_ORTHOLOGUE AFUA_5G11245)"/>
    <property type="match status" value="1"/>
</dbReference>
<evidence type="ECO:0000256" key="3">
    <source>
        <dbReference type="ARBA" id="ARBA00022989"/>
    </source>
</evidence>
<comment type="similarity">
    <text evidence="5">Belongs to the SAT4 family.</text>
</comment>
<feature type="domain" description="DUF4246" evidence="7">
    <location>
        <begin position="324"/>
        <end position="397"/>
    </location>
</feature>
<dbReference type="InterPro" id="IPR049326">
    <property type="entry name" value="Rhodopsin_dom_fungi"/>
</dbReference>
<feature type="transmembrane region" description="Helical" evidence="6">
    <location>
        <begin position="183"/>
        <end position="207"/>
    </location>
</feature>
<feature type="transmembrane region" description="Helical" evidence="6">
    <location>
        <begin position="45"/>
        <end position="64"/>
    </location>
</feature>
<evidence type="ECO:0000256" key="6">
    <source>
        <dbReference type="SAM" id="Phobius"/>
    </source>
</evidence>
<keyword evidence="4 6" id="KW-0472">Membrane</keyword>
<dbReference type="Pfam" id="PF20684">
    <property type="entry name" value="Fung_rhodopsin"/>
    <property type="match status" value="2"/>
</dbReference>
<evidence type="ECO:0000256" key="4">
    <source>
        <dbReference type="ARBA" id="ARBA00023136"/>
    </source>
</evidence>
<evidence type="ECO:0000259" key="7">
    <source>
        <dbReference type="Pfam" id="PF14033"/>
    </source>
</evidence>
<evidence type="ECO:0000256" key="1">
    <source>
        <dbReference type="ARBA" id="ARBA00004141"/>
    </source>
</evidence>
<reference evidence="9" key="1">
    <citation type="submission" date="2020-02" db="EMBL/GenBank/DDBJ databases">
        <title>Identification and distribution of gene clusters putatively required for synthesis of sphingolipid metabolism inhibitors in phylogenetically diverse species of the filamentous fungus Fusarium.</title>
        <authorList>
            <person name="Kim H.-S."/>
            <person name="Busman M."/>
            <person name="Brown D.W."/>
            <person name="Divon H."/>
            <person name="Uhlig S."/>
            <person name="Proctor R.H."/>
        </authorList>
    </citation>
    <scope>NUCLEOTIDE SEQUENCE [LARGE SCALE GENOMIC DNA]</scope>
    <source>
        <strain evidence="9">NRRL 39464</strain>
    </source>
</reference>
<protein>
    <recommendedName>
        <fullName evidence="11">Integral membrane protein pth11</fullName>
    </recommendedName>
</protein>
<feature type="domain" description="Rhodopsin" evidence="8">
    <location>
        <begin position="99"/>
        <end position="244"/>
    </location>
</feature>
<feature type="transmembrane region" description="Helical" evidence="6">
    <location>
        <begin position="151"/>
        <end position="171"/>
    </location>
</feature>
<dbReference type="GO" id="GO:0016020">
    <property type="term" value="C:membrane"/>
    <property type="evidence" value="ECO:0007669"/>
    <property type="project" value="UniProtKB-SubCell"/>
</dbReference>
<accession>A0A8H5AAQ8</accession>
<evidence type="ECO:0000313" key="9">
    <source>
        <dbReference type="EMBL" id="KAF5261898.1"/>
    </source>
</evidence>
<evidence type="ECO:0000256" key="5">
    <source>
        <dbReference type="ARBA" id="ARBA00038359"/>
    </source>
</evidence>
<dbReference type="PANTHER" id="PTHR33048:SF93">
    <property type="entry name" value="INTEGRAL MEMBRANE PROTEIN"/>
    <property type="match status" value="1"/>
</dbReference>
<organism evidence="9 10">
    <name type="scientific">Fusarium oxysporum</name>
    <name type="common">Fusarium vascular wilt</name>
    <dbReference type="NCBI Taxonomy" id="5507"/>
    <lineage>
        <taxon>Eukaryota</taxon>
        <taxon>Fungi</taxon>
        <taxon>Dikarya</taxon>
        <taxon>Ascomycota</taxon>
        <taxon>Pezizomycotina</taxon>
        <taxon>Sordariomycetes</taxon>
        <taxon>Hypocreomycetidae</taxon>
        <taxon>Hypocreales</taxon>
        <taxon>Nectriaceae</taxon>
        <taxon>Fusarium</taxon>
        <taxon>Fusarium oxysporum species complex</taxon>
    </lineage>
</organism>
<dbReference type="AlphaFoldDB" id="A0A8H5AAQ8"/>
<feature type="domain" description="Rhodopsin" evidence="8">
    <location>
        <begin position="29"/>
        <end position="81"/>
    </location>
</feature>
<feature type="transmembrane region" description="Helical" evidence="6">
    <location>
        <begin position="12"/>
        <end position="33"/>
    </location>
</feature>
<dbReference type="InterPro" id="IPR049192">
    <property type="entry name" value="DUF4246_C"/>
</dbReference>